<organism evidence="2 3">
    <name type="scientific">Haliangium ochraceum (strain DSM 14365 / JCM 11303 / SMP-2)</name>
    <dbReference type="NCBI Taxonomy" id="502025"/>
    <lineage>
        <taxon>Bacteria</taxon>
        <taxon>Pseudomonadati</taxon>
        <taxon>Myxococcota</taxon>
        <taxon>Polyangia</taxon>
        <taxon>Haliangiales</taxon>
        <taxon>Kofleriaceae</taxon>
        <taxon>Haliangium</taxon>
    </lineage>
</organism>
<proteinExistence type="predicted"/>
<gene>
    <name evidence="2" type="ordered locus">Hoch_3701</name>
</gene>
<dbReference type="SUPFAM" id="SSF49464">
    <property type="entry name" value="Carboxypeptidase regulatory domain-like"/>
    <property type="match status" value="1"/>
</dbReference>
<feature type="compositionally biased region" description="Basic and acidic residues" evidence="1">
    <location>
        <begin position="378"/>
        <end position="399"/>
    </location>
</feature>
<evidence type="ECO:0008006" key="4">
    <source>
        <dbReference type="Google" id="ProtNLM"/>
    </source>
</evidence>
<dbReference type="RefSeq" id="WP_012828800.1">
    <property type="nucleotide sequence ID" value="NC_013440.1"/>
</dbReference>
<keyword evidence="3" id="KW-1185">Reference proteome</keyword>
<sequence length="586" mass="64009">MVCLDLAGVRRGRIALLAWAICLLSMAADLGGISPAEAAPVVQIRARTDVKLLPITLGDDDRVIVRGEVLEKVSQRPVPGSSVRVTMNGRSQRVRTDARGMFEAAFQSSRQRHNIEVSFAESDAYASSSAQLSGVSSEKQNLRLALRADDPTLNTETVELTLTATNEDGAPAVLTGDLQVQEGDEEPHYLSELRTDTRGVATYSIERAVIGGVGRKRVIFDFLGDRAYNPAQATTNLVLAASTRTEFIQVGRAIAFDEDLEATGRVLDENGDGLARVPVVLVSSGRRLDDTVTDDEGRFRFEVSGARIGVGTSGVQAVFEPTKEWYRPSRSGVLQVTVGEPQPVPVSQTLATFGATALVLLAFVGLRTRPWQGWLSRLRDRRPPSDERGGDVADPRPAEPVRGGLTQARPGLVSNLRRASQSSFDGVVRDAVTGQRLSEVRISLSKGPLLREQRTDERGTFAFEDLEAGAWQVVAAMGGYMPERFAVTVPHRGEFSGARIDLVTVREHIFSLYREVVEPLLPDPDKWGVWTPRQIFRYVRKQRKSPALASLTDFVEESYFSQRAPSEAAVAEAGDRVATAKVEQMQ</sequence>
<feature type="region of interest" description="Disordered" evidence="1">
    <location>
        <begin position="378"/>
        <end position="410"/>
    </location>
</feature>
<reference evidence="2 3" key="1">
    <citation type="journal article" date="2010" name="Stand. Genomic Sci.">
        <title>Complete genome sequence of Haliangium ochraceum type strain (SMP-2).</title>
        <authorList>
            <consortium name="US DOE Joint Genome Institute (JGI-PGF)"/>
            <person name="Ivanova N."/>
            <person name="Daum C."/>
            <person name="Lang E."/>
            <person name="Abt B."/>
            <person name="Kopitz M."/>
            <person name="Saunders E."/>
            <person name="Lapidus A."/>
            <person name="Lucas S."/>
            <person name="Glavina Del Rio T."/>
            <person name="Nolan M."/>
            <person name="Tice H."/>
            <person name="Copeland A."/>
            <person name="Cheng J.F."/>
            <person name="Chen F."/>
            <person name="Bruce D."/>
            <person name="Goodwin L."/>
            <person name="Pitluck S."/>
            <person name="Mavromatis K."/>
            <person name="Pati A."/>
            <person name="Mikhailova N."/>
            <person name="Chen A."/>
            <person name="Palaniappan K."/>
            <person name="Land M."/>
            <person name="Hauser L."/>
            <person name="Chang Y.J."/>
            <person name="Jeffries C.D."/>
            <person name="Detter J.C."/>
            <person name="Brettin T."/>
            <person name="Rohde M."/>
            <person name="Goker M."/>
            <person name="Bristow J."/>
            <person name="Markowitz V."/>
            <person name="Eisen J.A."/>
            <person name="Hugenholtz P."/>
            <person name="Kyrpides N.C."/>
            <person name="Klenk H.P."/>
        </authorList>
    </citation>
    <scope>NUCLEOTIDE SEQUENCE [LARGE SCALE GENOMIC DNA]</scope>
    <source>
        <strain evidence="3">DSM 14365 / CIP 107738 / JCM 11303 / AJ 13395 / SMP-2</strain>
    </source>
</reference>
<dbReference type="GO" id="GO:0030246">
    <property type="term" value="F:carbohydrate binding"/>
    <property type="evidence" value="ECO:0007669"/>
    <property type="project" value="InterPro"/>
</dbReference>
<dbReference type="Gene3D" id="2.60.40.1120">
    <property type="entry name" value="Carboxypeptidase-like, regulatory domain"/>
    <property type="match status" value="1"/>
</dbReference>
<dbReference type="AlphaFoldDB" id="D0LY51"/>
<dbReference type="Proteomes" id="UP000001880">
    <property type="component" value="Chromosome"/>
</dbReference>
<evidence type="ECO:0000313" key="2">
    <source>
        <dbReference type="EMBL" id="ACY16201.1"/>
    </source>
</evidence>
<dbReference type="Pfam" id="PF13620">
    <property type="entry name" value="CarboxypepD_reg"/>
    <property type="match status" value="1"/>
</dbReference>
<dbReference type="EMBL" id="CP001804">
    <property type="protein sequence ID" value="ACY16201.1"/>
    <property type="molecule type" value="Genomic_DNA"/>
</dbReference>
<evidence type="ECO:0000313" key="3">
    <source>
        <dbReference type="Proteomes" id="UP000001880"/>
    </source>
</evidence>
<dbReference type="InterPro" id="IPR008969">
    <property type="entry name" value="CarboxyPept-like_regulatory"/>
</dbReference>
<dbReference type="HOGENOM" id="CLU_465225_0_0_7"/>
<dbReference type="InterPro" id="IPR013784">
    <property type="entry name" value="Carb-bd-like_fold"/>
</dbReference>
<dbReference type="SUPFAM" id="SSF49452">
    <property type="entry name" value="Starch-binding domain-like"/>
    <property type="match status" value="1"/>
</dbReference>
<dbReference type="KEGG" id="hoh:Hoch_3701"/>
<accession>D0LY51</accession>
<dbReference type="STRING" id="502025.Hoch_3701"/>
<evidence type="ECO:0000256" key="1">
    <source>
        <dbReference type="SAM" id="MobiDB-lite"/>
    </source>
</evidence>
<protein>
    <recommendedName>
        <fullName evidence="4">Carboxypeptidase regulatory-like domain-containing protein</fullName>
    </recommendedName>
</protein>
<name>D0LY51_HALO1</name>